<dbReference type="InterPro" id="IPR027417">
    <property type="entry name" value="P-loop_NTPase"/>
</dbReference>
<evidence type="ECO:0000313" key="3">
    <source>
        <dbReference type="EMBL" id="KAF4618671.1"/>
    </source>
</evidence>
<feature type="domain" description="Nephrocystin 3-like N-terminal" evidence="2">
    <location>
        <begin position="78"/>
        <end position="240"/>
    </location>
</feature>
<dbReference type="Gene3D" id="3.40.50.300">
    <property type="entry name" value="P-loop containing nucleotide triphosphate hydrolases"/>
    <property type="match status" value="1"/>
</dbReference>
<gene>
    <name evidence="3" type="ORF">D9613_009797</name>
</gene>
<reference evidence="3 4" key="1">
    <citation type="submission" date="2019-12" db="EMBL/GenBank/DDBJ databases">
        <authorList>
            <person name="Floudas D."/>
            <person name="Bentzer J."/>
            <person name="Ahren D."/>
            <person name="Johansson T."/>
            <person name="Persson P."/>
            <person name="Tunlid A."/>
        </authorList>
    </citation>
    <scope>NUCLEOTIDE SEQUENCE [LARGE SCALE GENOMIC DNA]</scope>
    <source>
        <strain evidence="3 4">CBS 102.39</strain>
    </source>
</reference>
<protein>
    <recommendedName>
        <fullName evidence="2">Nephrocystin 3-like N-terminal domain-containing protein</fullName>
    </recommendedName>
</protein>
<sequence>MAFFRDLEGDAHVYGGTFNHADGDLHFYQIQEGNHNGEQGLQTLSREIAAQARHDHFTRFSAPRCHPGTMKAVLDIITSWIEEDDSDKPCNDILWLTGTIGSGKTTISQTLADSYSSGAGRRAIFAGSFFFSREAQSDLEEANILFATLAYQLALYVPGLREHVNYAMILDPTLHTRDICIQWNTLIVEPLQRLEPLSVAPFVIIDGLDGCRQHGLQRRIIELIAEDLSTIPLRCIITSRPEAHIHETFRLPQVATITRTVRLESFNAIQDIQLFLRSRFKDILRHRRDISLPPTWPDKADFDTLANKSGGQFSYAAVVMDFIAAEDQFPDEQLKLVLQSSSEALECYSEIDRLYMQILRTGKSRQCVVDILSHLLVYHCPQPPEVYEALLGYRKGKVRMALQTLHSVVKVPHATEDQKERKKFQRRAEYDQTRGLRLHSASFREFLRDTTRCPMEFRPDLEKAHAKIVKSGFELMMRWICSPWSTCEADDELDRDTLGYLKHHIHGHLKYCSDGDRASVIKDLRNFKISFPPTKASTDPSWDRAFHALHSLLTSLAKVLSDGSVDEKSQYINQNVFHSEHSHWAQEHVWNRVGQEEIVLARNEDILEIYLKYQNILDQFYHYILSSSSDMLQFLDKLPGFATQKHPAPIERAPLEDIFEENTGDLSSAFQKNRNLIHVWYTKFGTRDQSSVQGHREVVLLNPHFSSFLRDASRAGKFYKNPRNRYTFDLQRTIRMITRPDWLKKPRSALFLSTFVPLHFHQSLNDFTFMKSRKQSGLVYLDDVLKTCFSNVSIDPSQNYASDDPMLQLMDVISNIVYEPTILSEIPSTNVGVIWSMTRRLLDWLEQQLVKFKITGDKGNNAFRKRISSAIDGIYQQILEVDSGVITIRRPFLVLLLTCSPPGTELPPTVEHGSELQLSRSVKVSETLLTLHGTRNSLASFLTKKKRAGKLYISSNIYHEQMAEICLCYCDPSVSNIITDWKSVPAYTEWRFHLERAPPSERILTKLANIPIGQWLAGGLPSSDRKAKMKSIQSIIAWLAKSYPQAAGHTTQLATDVHDRWHQISTTLKRFNLPKTVSRLTIDEFGESSSYLGSSLSTLSL</sequence>
<organism evidence="3 4">
    <name type="scientific">Agrocybe pediades</name>
    <dbReference type="NCBI Taxonomy" id="84607"/>
    <lineage>
        <taxon>Eukaryota</taxon>
        <taxon>Fungi</taxon>
        <taxon>Dikarya</taxon>
        <taxon>Basidiomycota</taxon>
        <taxon>Agaricomycotina</taxon>
        <taxon>Agaricomycetes</taxon>
        <taxon>Agaricomycetidae</taxon>
        <taxon>Agaricales</taxon>
        <taxon>Agaricineae</taxon>
        <taxon>Strophariaceae</taxon>
        <taxon>Agrocybe</taxon>
    </lineage>
</organism>
<proteinExistence type="predicted"/>
<keyword evidence="1" id="KW-0677">Repeat</keyword>
<keyword evidence="4" id="KW-1185">Reference proteome</keyword>
<dbReference type="PANTHER" id="PTHR10039">
    <property type="entry name" value="AMELOGENIN"/>
    <property type="match status" value="1"/>
</dbReference>
<dbReference type="Proteomes" id="UP000521872">
    <property type="component" value="Unassembled WGS sequence"/>
</dbReference>
<evidence type="ECO:0000259" key="2">
    <source>
        <dbReference type="Pfam" id="PF24883"/>
    </source>
</evidence>
<dbReference type="AlphaFoldDB" id="A0A8H4VQ05"/>
<dbReference type="PANTHER" id="PTHR10039:SF14">
    <property type="entry name" value="NACHT DOMAIN-CONTAINING PROTEIN"/>
    <property type="match status" value="1"/>
</dbReference>
<name>A0A8H4VQ05_9AGAR</name>
<evidence type="ECO:0000256" key="1">
    <source>
        <dbReference type="ARBA" id="ARBA00022737"/>
    </source>
</evidence>
<dbReference type="Pfam" id="PF24883">
    <property type="entry name" value="NPHP3_N"/>
    <property type="match status" value="1"/>
</dbReference>
<dbReference type="InterPro" id="IPR056884">
    <property type="entry name" value="NPHP3-like_N"/>
</dbReference>
<comment type="caution">
    <text evidence="3">The sequence shown here is derived from an EMBL/GenBank/DDBJ whole genome shotgun (WGS) entry which is preliminary data.</text>
</comment>
<dbReference type="EMBL" id="JAACJL010000017">
    <property type="protein sequence ID" value="KAF4618671.1"/>
    <property type="molecule type" value="Genomic_DNA"/>
</dbReference>
<dbReference type="SUPFAM" id="SSF52540">
    <property type="entry name" value="P-loop containing nucleoside triphosphate hydrolases"/>
    <property type="match status" value="1"/>
</dbReference>
<accession>A0A8H4VQ05</accession>
<evidence type="ECO:0000313" key="4">
    <source>
        <dbReference type="Proteomes" id="UP000521872"/>
    </source>
</evidence>